<dbReference type="Proteomes" id="UP000834106">
    <property type="component" value="Chromosome 1"/>
</dbReference>
<proteinExistence type="inferred from homology"/>
<dbReference type="PANTHER" id="PTHR12940:SF0">
    <property type="entry name" value="SPLICING FACTOR ESS-2 HOMOLOG"/>
    <property type="match status" value="1"/>
</dbReference>
<dbReference type="InterPro" id="IPR019148">
    <property type="entry name" value="Nuclear_protein_DGCR14_ESS-2"/>
</dbReference>
<reference evidence="5" key="1">
    <citation type="submission" date="2023-05" db="EMBL/GenBank/DDBJ databases">
        <authorList>
            <person name="Huff M."/>
        </authorList>
    </citation>
    <scope>NUCLEOTIDE SEQUENCE</scope>
</reference>
<sequence length="291" mass="33558">MSNKLSEFVHFSKRHRDSTVLDEDTYVAVIEKIIERDFFPDIPKLQDRLDWLQAVRSHDPLLIRDAQLKILDRRRLRKESTVDASFRATTSTPGSTFFRNTSVTPSLYNENKESLVKDEGKAGNGDGEGEEGVDTSMSLDDFFRKYTSEDKDNFSRLIEKVNRKRKEKEKHEFLLEGEKRGDDSENLIEDGDKREQITTYGYGTSDQPVSTLEGWKYTAKNLLMYHPADRGEAPLTPEERAIRLKGALRHATEAKKAIEEMHGKLLEGRVSFVEVAKSRAERCQRLEQNLR</sequence>
<dbReference type="GO" id="GO:0003676">
    <property type="term" value="F:nucleic acid binding"/>
    <property type="evidence" value="ECO:0007669"/>
    <property type="project" value="InterPro"/>
</dbReference>
<dbReference type="Pfam" id="PF09751">
    <property type="entry name" value="Es2"/>
    <property type="match status" value="1"/>
</dbReference>
<comment type="similarity">
    <text evidence="2">Belongs to the ESS2 family.</text>
</comment>
<dbReference type="AlphaFoldDB" id="A0AAD2DJV3"/>
<name>A0AAD2DJV3_9LAMI</name>
<dbReference type="InterPro" id="IPR035979">
    <property type="entry name" value="RBD_domain_sf"/>
</dbReference>
<dbReference type="PANTHER" id="PTHR12940">
    <property type="entry name" value="ES-2 PROTEIN - RELATED"/>
    <property type="match status" value="1"/>
</dbReference>
<keyword evidence="6" id="KW-1185">Reference proteome</keyword>
<keyword evidence="3" id="KW-0539">Nucleus</keyword>
<evidence type="ECO:0000256" key="1">
    <source>
        <dbReference type="ARBA" id="ARBA00004123"/>
    </source>
</evidence>
<evidence type="ECO:0000256" key="3">
    <source>
        <dbReference type="ARBA" id="ARBA00023242"/>
    </source>
</evidence>
<dbReference type="SUPFAM" id="SSF54928">
    <property type="entry name" value="RNA-binding domain, RBD"/>
    <property type="match status" value="1"/>
</dbReference>
<dbReference type="EMBL" id="OU503036">
    <property type="protein sequence ID" value="CAI9754495.1"/>
    <property type="molecule type" value="Genomic_DNA"/>
</dbReference>
<dbReference type="GO" id="GO:0071013">
    <property type="term" value="C:catalytic step 2 spliceosome"/>
    <property type="evidence" value="ECO:0007669"/>
    <property type="project" value="TreeGrafter"/>
</dbReference>
<protein>
    <submittedName>
        <fullName evidence="5">Uncharacterized protein</fullName>
    </submittedName>
</protein>
<organism evidence="5 6">
    <name type="scientific">Fraxinus pennsylvanica</name>
    <dbReference type="NCBI Taxonomy" id="56036"/>
    <lineage>
        <taxon>Eukaryota</taxon>
        <taxon>Viridiplantae</taxon>
        <taxon>Streptophyta</taxon>
        <taxon>Embryophyta</taxon>
        <taxon>Tracheophyta</taxon>
        <taxon>Spermatophyta</taxon>
        <taxon>Magnoliopsida</taxon>
        <taxon>eudicotyledons</taxon>
        <taxon>Gunneridae</taxon>
        <taxon>Pentapetalae</taxon>
        <taxon>asterids</taxon>
        <taxon>lamiids</taxon>
        <taxon>Lamiales</taxon>
        <taxon>Oleaceae</taxon>
        <taxon>Oleeae</taxon>
        <taxon>Fraxinus</taxon>
    </lineage>
</organism>
<evidence type="ECO:0000256" key="4">
    <source>
        <dbReference type="SAM" id="MobiDB-lite"/>
    </source>
</evidence>
<evidence type="ECO:0000256" key="2">
    <source>
        <dbReference type="ARBA" id="ARBA00009072"/>
    </source>
</evidence>
<evidence type="ECO:0000313" key="5">
    <source>
        <dbReference type="EMBL" id="CAI9754495.1"/>
    </source>
</evidence>
<comment type="subcellular location">
    <subcellularLocation>
        <location evidence="1">Nucleus</location>
    </subcellularLocation>
</comment>
<evidence type="ECO:0000313" key="6">
    <source>
        <dbReference type="Proteomes" id="UP000834106"/>
    </source>
</evidence>
<accession>A0AAD2DJV3</accession>
<feature type="compositionally biased region" description="Basic and acidic residues" evidence="4">
    <location>
        <begin position="112"/>
        <end position="121"/>
    </location>
</feature>
<gene>
    <name evidence="5" type="ORF">FPE_LOCUS1926</name>
</gene>
<feature type="region of interest" description="Disordered" evidence="4">
    <location>
        <begin position="112"/>
        <end position="134"/>
    </location>
</feature>